<dbReference type="InterPro" id="IPR036249">
    <property type="entry name" value="Thioredoxin-like_sf"/>
</dbReference>
<evidence type="ECO:0000256" key="2">
    <source>
        <dbReference type="SAM" id="MobiDB-lite"/>
    </source>
</evidence>
<dbReference type="RefSeq" id="WP_205167843.1">
    <property type="nucleotide sequence ID" value="NZ_JAFBDZ010000001.1"/>
</dbReference>
<dbReference type="Gene3D" id="3.40.30.10">
    <property type="entry name" value="Glutaredoxin"/>
    <property type="match status" value="1"/>
</dbReference>
<dbReference type="PANTHER" id="PTHR42852">
    <property type="entry name" value="THIOL:DISULFIDE INTERCHANGE PROTEIN DSBE"/>
    <property type="match status" value="1"/>
</dbReference>
<accession>A0ABS2N6U5</accession>
<organism evidence="5 6">
    <name type="scientific">Rossellomorea pakistanensis</name>
    <dbReference type="NCBI Taxonomy" id="992288"/>
    <lineage>
        <taxon>Bacteria</taxon>
        <taxon>Bacillati</taxon>
        <taxon>Bacillota</taxon>
        <taxon>Bacilli</taxon>
        <taxon>Bacillales</taxon>
        <taxon>Bacillaceae</taxon>
        <taxon>Rossellomorea</taxon>
    </lineage>
</organism>
<feature type="domain" description="Thioredoxin" evidence="4">
    <location>
        <begin position="55"/>
        <end position="196"/>
    </location>
</feature>
<sequence length="196" mass="22156">MSKKVFSLAVVSLLVAIFIINIIQNQKDKERIYDETSNQYNPEAESQKTYSSEKLDEGSMAPDFTLTTLDGQTVSLSDYKGKKVIINFWATWCPPCRAEMPHMQNFYEEASEKENVEILAVNVTDLDKGEKAINQFVSEYKLTFPILLDKEGNVSGRYQAVAFPTSYIIDTQGKISKKIIGPMNEEMMVDLVKDAS</sequence>
<dbReference type="Pfam" id="PF00578">
    <property type="entry name" value="AhpC-TSA"/>
    <property type="match status" value="1"/>
</dbReference>
<keyword evidence="3" id="KW-1133">Transmembrane helix</keyword>
<dbReference type="Proteomes" id="UP001646157">
    <property type="component" value="Unassembled WGS sequence"/>
</dbReference>
<dbReference type="InterPro" id="IPR000866">
    <property type="entry name" value="AhpC/TSA"/>
</dbReference>
<comment type="caution">
    <text evidence="5">The sequence shown here is derived from an EMBL/GenBank/DDBJ whole genome shotgun (WGS) entry which is preliminary data.</text>
</comment>
<keyword evidence="6" id="KW-1185">Reference proteome</keyword>
<proteinExistence type="predicted"/>
<dbReference type="EMBL" id="JAFBDZ010000001">
    <property type="protein sequence ID" value="MBM7583576.1"/>
    <property type="molecule type" value="Genomic_DNA"/>
</dbReference>
<feature type="transmembrane region" description="Helical" evidence="3">
    <location>
        <begin position="6"/>
        <end position="23"/>
    </location>
</feature>
<evidence type="ECO:0000256" key="3">
    <source>
        <dbReference type="SAM" id="Phobius"/>
    </source>
</evidence>
<dbReference type="InterPro" id="IPR017937">
    <property type="entry name" value="Thioredoxin_CS"/>
</dbReference>
<evidence type="ECO:0000259" key="4">
    <source>
        <dbReference type="PROSITE" id="PS51352"/>
    </source>
</evidence>
<dbReference type="PANTHER" id="PTHR42852:SF17">
    <property type="entry name" value="THIOREDOXIN-LIKE PROTEIN HI_1115"/>
    <property type="match status" value="1"/>
</dbReference>
<reference evidence="5 6" key="1">
    <citation type="submission" date="2021-01" db="EMBL/GenBank/DDBJ databases">
        <title>Genomic Encyclopedia of Type Strains, Phase IV (KMG-IV): sequencing the most valuable type-strain genomes for metagenomic binning, comparative biology and taxonomic classification.</title>
        <authorList>
            <person name="Goeker M."/>
        </authorList>
    </citation>
    <scope>NUCLEOTIDE SEQUENCE [LARGE SCALE GENOMIC DNA]</scope>
    <source>
        <strain evidence="5 6">DSM 24834</strain>
    </source>
</reference>
<dbReference type="SUPFAM" id="SSF52833">
    <property type="entry name" value="Thioredoxin-like"/>
    <property type="match status" value="1"/>
</dbReference>
<gene>
    <name evidence="5" type="ORF">JOC86_000113</name>
</gene>
<dbReference type="InterPro" id="IPR013766">
    <property type="entry name" value="Thioredoxin_domain"/>
</dbReference>
<feature type="region of interest" description="Disordered" evidence="2">
    <location>
        <begin position="37"/>
        <end position="56"/>
    </location>
</feature>
<dbReference type="PROSITE" id="PS00194">
    <property type="entry name" value="THIOREDOXIN_1"/>
    <property type="match status" value="1"/>
</dbReference>
<evidence type="ECO:0000313" key="6">
    <source>
        <dbReference type="Proteomes" id="UP001646157"/>
    </source>
</evidence>
<protein>
    <submittedName>
        <fullName evidence="5">Peroxiredoxin</fullName>
    </submittedName>
</protein>
<keyword evidence="3" id="KW-0812">Transmembrane</keyword>
<keyword evidence="1" id="KW-1015">Disulfide bond</keyword>
<dbReference type="PROSITE" id="PS51352">
    <property type="entry name" value="THIOREDOXIN_2"/>
    <property type="match status" value="1"/>
</dbReference>
<keyword evidence="3" id="KW-0472">Membrane</keyword>
<evidence type="ECO:0000256" key="1">
    <source>
        <dbReference type="ARBA" id="ARBA00023157"/>
    </source>
</evidence>
<dbReference type="CDD" id="cd02966">
    <property type="entry name" value="TlpA_like_family"/>
    <property type="match status" value="1"/>
</dbReference>
<evidence type="ECO:0000313" key="5">
    <source>
        <dbReference type="EMBL" id="MBM7583576.1"/>
    </source>
</evidence>
<name>A0ABS2N6U5_9BACI</name>
<dbReference type="InterPro" id="IPR050553">
    <property type="entry name" value="Thioredoxin_ResA/DsbE_sf"/>
</dbReference>